<dbReference type="EMBL" id="CM039171">
    <property type="protein sequence ID" value="KAH9797483.1"/>
    <property type="molecule type" value="Genomic_DNA"/>
</dbReference>
<dbReference type="Proteomes" id="UP000829398">
    <property type="component" value="Chromosome 2"/>
</dbReference>
<sequence>MLFPFPATSPAKVGTDRKIVRYRSSPCQFCRQKAFGKLPIEAVKSRRAAPSIRRDFSATGGSRFAVDRSLEDSRLWELDPAPSPRVRGHHHHRWTQLGQKCLTRVSRRRQLKSGHRWSAWVFRDDKRQRQRRTVKMNSDQIQHNPSRSNTNTYHRVVRDIFSTCELDSVRLQTGATGCLSHQDFVRQAPVAPRVGATSSLSHLFMIMQAVASSKNQNRMSTSTVAACMAPLLLRPLLAGECEIETDFNVDRPVPIRLLDHFLYAMFCLLVLMCFGDKLDESQIKKIENVQRRLLLAVGKFNILNFWPRLTKIVFFKKWIQFLQMRRDQENVLVPLIRARKKMKEEESLGVNKEEYVLSYVDTLLDLQLHEEKRKLSEEEIVSLCSEFLSAGTESTSTALQWIMANLVKHPHVQEKVYTEIRGVVGENEEVKKEELQEMPYLKAVILEGLRRHPPGHFVLPHAVTEDFVLDDKYVIPKDGSVNFMVADMGWDPKVWEDPMACKLERFLNYHDQDFDITGGREIKMMPFGAGRRICPGFGLAMLHLEYFVANLVWNFEWKAVDGDEVDLTEKQEFTRLLQAAAAANHAQITLQLFVDALNQIAKTMGTRDWTFDANACDLNDILPVQELDPTRNITCNRGLDNTQHITEIQFKHCNLSGTLPPELVQLPSIQKVDFAYNYLNGSIPVEWAMLQLKFISVFGNRLSGDIPSYSADITSLTYLDIEANQFSGTVPQEFRKLVNLGTLRLSSNQLSGSLPTGLAELKNLTDFRISDNNFNGSIPEFIQNWKQLERLEMQGSGLHGPIPPSISVLENLKLLRISDIAVRNHPFPDLRKMAGIITVYAHWLFSIILMEYDYSPYNYLTGLMLDFQNFEKLWDLSFNRLTGKIPNVATPPSLKFMDLSYNNFTHQSPEQPACQEIQSLNLNLFRSSSGDSNLSGVLPCRNNFKCDRYWHSLHINCGGNDVRVNGSTFEGDGQIGGGAATCHSQDDTNWGFSSSGDFTDDNDEENKRYIATSNSSDLSELYINARIAPLSLTYFGYCLDNRNYMLSLHFAEIQFSNGITFHSLGRRLFDIYIQDKLVERNFDIKAEASGVLKPVARSYNVTVTNHIIEIRFHWAGKGTTALPKRGIYGPLVSAISLNDPNFKPENKKVVPIVVGVVAGLSLIILAFGFMKESDLQTISFTLKQIKAATNNFDSAKKIGEGGFGPVYKGQLADGTIIAVKQLSSKSRQGNREFLNEIAMISCLQHPNLVKIHGCCVEGDQLLLVYEYMENNSLAHALFGGENSQLKLNWSVRQKICLGIARGLAFLHEESRFKIVHRDIKATNVLLDRDLNPKISDFGLAKLDEEEKTHISTRVAGTIGYMAPEYALWGYLTYKADVYSFGVVALEIVSGKYNMSYVPDSNCICPLDWAFHLHRSGTLMELVDPRLGSEFNKVEAERMIKIALLCTNASPSLRPTMSEVVSMLEGSSNIPDVIPEASGLSEDLRFKTLRDHPREMNSSGLEGSLSRYSSSASFLPGSSSFLSGSSPTDDVREINAEAYLKFKAMRDSHIHMERQSSVAQVSTPVPSWTGSSKSAHDVQNHPLASFKFQHSTFL</sequence>
<organism evidence="1 2">
    <name type="scientific">Citrus sinensis</name>
    <name type="common">Sweet orange</name>
    <name type="synonym">Citrus aurantium var. sinensis</name>
    <dbReference type="NCBI Taxonomy" id="2711"/>
    <lineage>
        <taxon>Eukaryota</taxon>
        <taxon>Viridiplantae</taxon>
        <taxon>Streptophyta</taxon>
        <taxon>Embryophyta</taxon>
        <taxon>Tracheophyta</taxon>
        <taxon>Spermatophyta</taxon>
        <taxon>Magnoliopsida</taxon>
        <taxon>eudicotyledons</taxon>
        <taxon>Gunneridae</taxon>
        <taxon>Pentapetalae</taxon>
        <taxon>rosids</taxon>
        <taxon>malvids</taxon>
        <taxon>Sapindales</taxon>
        <taxon>Rutaceae</taxon>
        <taxon>Aurantioideae</taxon>
        <taxon>Citrus</taxon>
    </lineage>
</organism>
<gene>
    <name evidence="1" type="ORF">KPL71_005889</name>
</gene>
<reference evidence="2" key="1">
    <citation type="journal article" date="2023" name="Hortic. Res.">
        <title>A chromosome-level phased genome enabling allele-level studies in sweet orange: a case study on citrus Huanglongbing tolerance.</title>
        <authorList>
            <person name="Wu B."/>
            <person name="Yu Q."/>
            <person name="Deng Z."/>
            <person name="Duan Y."/>
            <person name="Luo F."/>
            <person name="Gmitter F. Jr."/>
        </authorList>
    </citation>
    <scope>NUCLEOTIDE SEQUENCE [LARGE SCALE GENOMIC DNA]</scope>
    <source>
        <strain evidence="2">cv. Valencia</strain>
    </source>
</reference>
<comment type="caution">
    <text evidence="1">The sequence shown here is derived from an EMBL/GenBank/DDBJ whole genome shotgun (WGS) entry which is preliminary data.</text>
</comment>
<evidence type="ECO:0000313" key="1">
    <source>
        <dbReference type="EMBL" id="KAH9797483.1"/>
    </source>
</evidence>
<proteinExistence type="predicted"/>
<keyword evidence="2" id="KW-1185">Reference proteome</keyword>
<evidence type="ECO:0000313" key="2">
    <source>
        <dbReference type="Proteomes" id="UP000829398"/>
    </source>
</evidence>
<name>A0ACB8NI00_CITSI</name>
<accession>A0ACB8NI00</accession>
<protein>
    <submittedName>
        <fullName evidence="1">LRR receptor-like serine/threonine-protein kinase RFK1</fullName>
    </submittedName>
</protein>